<dbReference type="EMBL" id="CP000552">
    <property type="protein sequence ID" value="ABM71850.1"/>
    <property type="molecule type" value="Genomic_DNA"/>
</dbReference>
<sequence>MNESNTKEKEKIYDAEVIESSSLDENIIIKILIKAGRTIAKPALEVLEMALDPFTPTQVRVSLMAALAYLIMPFDLFPDFMPLVGFSDDFVALTAVLSIWSKYMTPSIRIRAERKLNKLFPFLK</sequence>
<feature type="domain" description="DUF1232" evidence="5">
    <location>
        <begin position="60"/>
        <end position="94"/>
    </location>
</feature>
<dbReference type="PIRSF" id="PIRSF031804">
    <property type="entry name" value="UCP031804"/>
    <property type="match status" value="1"/>
</dbReference>
<comment type="subcellular location">
    <subcellularLocation>
        <location evidence="1">Endomembrane system</location>
        <topology evidence="1">Multi-pass membrane protein</topology>
    </subcellularLocation>
</comment>
<dbReference type="STRING" id="167542.P9515_06411"/>
<dbReference type="GeneID" id="60200288"/>
<evidence type="ECO:0000256" key="4">
    <source>
        <dbReference type="ARBA" id="ARBA00023136"/>
    </source>
</evidence>
<evidence type="ECO:0000256" key="1">
    <source>
        <dbReference type="ARBA" id="ARBA00004127"/>
    </source>
</evidence>
<dbReference type="Pfam" id="PF06803">
    <property type="entry name" value="DUF1232"/>
    <property type="match status" value="1"/>
</dbReference>
<evidence type="ECO:0000259" key="5">
    <source>
        <dbReference type="Pfam" id="PF06803"/>
    </source>
</evidence>
<dbReference type="RefSeq" id="WP_011819955.1">
    <property type="nucleotide sequence ID" value="NC_008817.1"/>
</dbReference>
<gene>
    <name evidence="6" type="ordered locus">P9515_06411</name>
</gene>
<dbReference type="eggNOG" id="COG3339">
    <property type="taxonomic scope" value="Bacteria"/>
</dbReference>
<evidence type="ECO:0000313" key="6">
    <source>
        <dbReference type="EMBL" id="ABM71850.1"/>
    </source>
</evidence>
<dbReference type="Proteomes" id="UP000001589">
    <property type="component" value="Chromosome"/>
</dbReference>
<evidence type="ECO:0000256" key="2">
    <source>
        <dbReference type="ARBA" id="ARBA00022692"/>
    </source>
</evidence>
<dbReference type="GO" id="GO:0012505">
    <property type="term" value="C:endomembrane system"/>
    <property type="evidence" value="ECO:0007669"/>
    <property type="project" value="UniProtKB-SubCell"/>
</dbReference>
<keyword evidence="3" id="KW-1133">Transmembrane helix</keyword>
<name>A2BVN9_PROM5</name>
<protein>
    <recommendedName>
        <fullName evidence="5">DUF1232 domain-containing protein</fullName>
    </recommendedName>
</protein>
<dbReference type="InterPro" id="IPR010652">
    <property type="entry name" value="DUF1232"/>
</dbReference>
<keyword evidence="2" id="KW-0812">Transmembrane</keyword>
<dbReference type="OrthoDB" id="9793277at2"/>
<dbReference type="InterPro" id="IPR016983">
    <property type="entry name" value="UCP031804"/>
</dbReference>
<dbReference type="HOGENOM" id="CLU_133088_1_0_3"/>
<proteinExistence type="predicted"/>
<accession>A2BVN9</accession>
<organism evidence="6 7">
    <name type="scientific">Prochlorococcus marinus (strain MIT 9515)</name>
    <dbReference type="NCBI Taxonomy" id="167542"/>
    <lineage>
        <taxon>Bacteria</taxon>
        <taxon>Bacillati</taxon>
        <taxon>Cyanobacteriota</taxon>
        <taxon>Cyanophyceae</taxon>
        <taxon>Synechococcales</taxon>
        <taxon>Prochlorococcaceae</taxon>
        <taxon>Prochlorococcus</taxon>
    </lineage>
</organism>
<dbReference type="KEGG" id="pmc:P9515_06411"/>
<evidence type="ECO:0000313" key="7">
    <source>
        <dbReference type="Proteomes" id="UP000001589"/>
    </source>
</evidence>
<reference evidence="6 7" key="1">
    <citation type="journal article" date="2007" name="PLoS Genet.">
        <title>Patterns and implications of gene gain and loss in the evolution of Prochlorococcus.</title>
        <authorList>
            <person name="Kettler G.C."/>
            <person name="Martiny A.C."/>
            <person name="Huang K."/>
            <person name="Zucker J."/>
            <person name="Coleman M.L."/>
            <person name="Rodrigue S."/>
            <person name="Chen F."/>
            <person name="Lapidus A."/>
            <person name="Ferriera S."/>
            <person name="Johnson J."/>
            <person name="Steglich C."/>
            <person name="Church G.M."/>
            <person name="Richardson P."/>
            <person name="Chisholm S.W."/>
        </authorList>
    </citation>
    <scope>NUCLEOTIDE SEQUENCE [LARGE SCALE GENOMIC DNA]</scope>
    <source>
        <strain evidence="6 7">MIT 9515</strain>
    </source>
</reference>
<evidence type="ECO:0000256" key="3">
    <source>
        <dbReference type="ARBA" id="ARBA00022989"/>
    </source>
</evidence>
<keyword evidence="4" id="KW-0472">Membrane</keyword>
<dbReference type="AlphaFoldDB" id="A2BVN9"/>